<proteinExistence type="predicted"/>
<dbReference type="SUPFAM" id="SSF48498">
    <property type="entry name" value="Tetracyclin repressor-like, C-terminal domain"/>
    <property type="match status" value="1"/>
</dbReference>
<dbReference type="GO" id="GO:0000976">
    <property type="term" value="F:transcription cis-regulatory region binding"/>
    <property type="evidence" value="ECO:0007669"/>
    <property type="project" value="TreeGrafter"/>
</dbReference>
<dbReference type="InterPro" id="IPR036271">
    <property type="entry name" value="Tet_transcr_reg_TetR-rel_C_sf"/>
</dbReference>
<keyword evidence="7" id="KW-1185">Reference proteome</keyword>
<dbReference type="PROSITE" id="PS50977">
    <property type="entry name" value="HTH_TETR_2"/>
    <property type="match status" value="1"/>
</dbReference>
<dbReference type="PANTHER" id="PTHR30055:SF146">
    <property type="entry name" value="HTH-TYPE TRANSCRIPTIONAL DUAL REGULATOR CECR"/>
    <property type="match status" value="1"/>
</dbReference>
<dbReference type="GO" id="GO:0003700">
    <property type="term" value="F:DNA-binding transcription factor activity"/>
    <property type="evidence" value="ECO:0007669"/>
    <property type="project" value="TreeGrafter"/>
</dbReference>
<evidence type="ECO:0000313" key="6">
    <source>
        <dbReference type="EMBL" id="MBB3927778.1"/>
    </source>
</evidence>
<dbReference type="Proteomes" id="UP000571950">
    <property type="component" value="Unassembled WGS sequence"/>
</dbReference>
<organism evidence="6 7">
    <name type="scientific">Sphingobium jiangsuense</name>
    <dbReference type="NCBI Taxonomy" id="870476"/>
    <lineage>
        <taxon>Bacteria</taxon>
        <taxon>Pseudomonadati</taxon>
        <taxon>Pseudomonadota</taxon>
        <taxon>Alphaproteobacteria</taxon>
        <taxon>Sphingomonadales</taxon>
        <taxon>Sphingomonadaceae</taxon>
        <taxon>Sphingobium</taxon>
    </lineage>
</organism>
<evidence type="ECO:0000256" key="1">
    <source>
        <dbReference type="ARBA" id="ARBA00023015"/>
    </source>
</evidence>
<keyword evidence="3" id="KW-0804">Transcription</keyword>
<dbReference type="AlphaFoldDB" id="A0A7W6FRA7"/>
<dbReference type="Gene3D" id="1.10.357.10">
    <property type="entry name" value="Tetracycline Repressor, domain 2"/>
    <property type="match status" value="1"/>
</dbReference>
<dbReference type="InterPro" id="IPR001647">
    <property type="entry name" value="HTH_TetR"/>
</dbReference>
<comment type="caution">
    <text evidence="6">The sequence shown here is derived from an EMBL/GenBank/DDBJ whole genome shotgun (WGS) entry which is preliminary data.</text>
</comment>
<name>A0A7W6FRA7_9SPHN</name>
<gene>
    <name evidence="6" type="ORF">GGR43_003515</name>
</gene>
<feature type="DNA-binding region" description="H-T-H motif" evidence="4">
    <location>
        <begin position="40"/>
        <end position="59"/>
    </location>
</feature>
<dbReference type="InterPro" id="IPR050109">
    <property type="entry name" value="HTH-type_TetR-like_transc_reg"/>
</dbReference>
<dbReference type="FunFam" id="1.10.10.60:FF:000141">
    <property type="entry name" value="TetR family transcriptional regulator"/>
    <property type="match status" value="1"/>
</dbReference>
<protein>
    <submittedName>
        <fullName evidence="6">AcrR family transcriptional regulator</fullName>
    </submittedName>
</protein>
<keyword evidence="2 4" id="KW-0238">DNA-binding</keyword>
<evidence type="ECO:0000259" key="5">
    <source>
        <dbReference type="PROSITE" id="PS50977"/>
    </source>
</evidence>
<dbReference type="PANTHER" id="PTHR30055">
    <property type="entry name" value="HTH-TYPE TRANSCRIPTIONAL REGULATOR RUTR"/>
    <property type="match status" value="1"/>
</dbReference>
<dbReference type="SUPFAM" id="SSF46689">
    <property type="entry name" value="Homeodomain-like"/>
    <property type="match status" value="1"/>
</dbReference>
<feature type="domain" description="HTH tetR-type" evidence="5">
    <location>
        <begin position="17"/>
        <end position="77"/>
    </location>
</feature>
<accession>A0A7W6FRA7</accession>
<dbReference type="RefSeq" id="WP_188073247.1">
    <property type="nucleotide sequence ID" value="NZ_BSPS01000028.1"/>
</dbReference>
<evidence type="ECO:0000256" key="4">
    <source>
        <dbReference type="PROSITE-ProRule" id="PRU00335"/>
    </source>
</evidence>
<keyword evidence="1" id="KW-0805">Transcription regulation</keyword>
<evidence type="ECO:0000256" key="3">
    <source>
        <dbReference type="ARBA" id="ARBA00023163"/>
    </source>
</evidence>
<dbReference type="EMBL" id="JACIDT010000015">
    <property type="protein sequence ID" value="MBB3927778.1"/>
    <property type="molecule type" value="Genomic_DNA"/>
</dbReference>
<dbReference type="Pfam" id="PF00440">
    <property type="entry name" value="TetR_N"/>
    <property type="match status" value="1"/>
</dbReference>
<dbReference type="InterPro" id="IPR009057">
    <property type="entry name" value="Homeodomain-like_sf"/>
</dbReference>
<sequence>MNGEKCTATGRRESRRQDRRETIVIAASRHFLDHGYSGTTMSAIAATLGGSKGTLWSYFPSKEELFTAVIDHASTAFRAQLSEILDLSGDLPTALRCFSLKLLEKVTSPDAIALNRLVTAEAGRFPEAGRIFFDRAPWQTVVLLAEFLSGVMERGQLRRDNPVEAAQTFMHLCVSRLQQQCLLGLIPEVTAGQREREVERAVPLFLRAYAPDGAGGRLSG</sequence>
<dbReference type="InterPro" id="IPR039536">
    <property type="entry name" value="TetR_C_Proteobacteria"/>
</dbReference>
<dbReference type="PRINTS" id="PR00455">
    <property type="entry name" value="HTHTETR"/>
</dbReference>
<dbReference type="Gene3D" id="1.10.10.60">
    <property type="entry name" value="Homeodomain-like"/>
    <property type="match status" value="1"/>
</dbReference>
<evidence type="ECO:0000313" key="7">
    <source>
        <dbReference type="Proteomes" id="UP000571950"/>
    </source>
</evidence>
<reference evidence="6 7" key="1">
    <citation type="submission" date="2020-08" db="EMBL/GenBank/DDBJ databases">
        <title>Genomic Encyclopedia of Type Strains, Phase IV (KMG-IV): sequencing the most valuable type-strain genomes for metagenomic binning, comparative biology and taxonomic classification.</title>
        <authorList>
            <person name="Goeker M."/>
        </authorList>
    </citation>
    <scope>NUCLEOTIDE SEQUENCE [LARGE SCALE GENOMIC DNA]</scope>
    <source>
        <strain evidence="6 7">DSM 26189</strain>
    </source>
</reference>
<evidence type="ECO:0000256" key="2">
    <source>
        <dbReference type="ARBA" id="ARBA00023125"/>
    </source>
</evidence>
<dbReference type="Pfam" id="PF14246">
    <property type="entry name" value="TetR_C_7"/>
    <property type="match status" value="1"/>
</dbReference>